<dbReference type="AlphaFoldDB" id="A0A3P5YPE1"/>
<reference evidence="2" key="1">
    <citation type="submission" date="2018-11" db="EMBL/GenBank/DDBJ databases">
        <authorList>
            <consortium name="Genoscope - CEA"/>
            <person name="William W."/>
        </authorList>
    </citation>
    <scope>NUCLEOTIDE SEQUENCE</scope>
</reference>
<sequence length="41" mass="4731">MCTLLLLELWGLFTVHFMAVQTRLCLRCCLRLGVLITFQSS</sequence>
<name>A0A3P5YPE1_BRACM</name>
<protein>
    <submittedName>
        <fullName evidence="2">Uncharacterized protein</fullName>
    </submittedName>
</protein>
<dbReference type="EMBL" id="LR031570">
    <property type="protein sequence ID" value="VDC69606.1"/>
    <property type="molecule type" value="Genomic_DNA"/>
</dbReference>
<evidence type="ECO:0000313" key="2">
    <source>
        <dbReference type="EMBL" id="VDC69606.1"/>
    </source>
</evidence>
<keyword evidence="1" id="KW-0732">Signal</keyword>
<evidence type="ECO:0000256" key="1">
    <source>
        <dbReference type="SAM" id="SignalP"/>
    </source>
</evidence>
<gene>
    <name evidence="2" type="ORF">BRAA05T19320Z</name>
</gene>
<organism evidence="2">
    <name type="scientific">Brassica campestris</name>
    <name type="common">Field mustard</name>
    <dbReference type="NCBI Taxonomy" id="3711"/>
    <lineage>
        <taxon>Eukaryota</taxon>
        <taxon>Viridiplantae</taxon>
        <taxon>Streptophyta</taxon>
        <taxon>Embryophyta</taxon>
        <taxon>Tracheophyta</taxon>
        <taxon>Spermatophyta</taxon>
        <taxon>Magnoliopsida</taxon>
        <taxon>eudicotyledons</taxon>
        <taxon>Gunneridae</taxon>
        <taxon>Pentapetalae</taxon>
        <taxon>rosids</taxon>
        <taxon>malvids</taxon>
        <taxon>Brassicales</taxon>
        <taxon>Brassicaceae</taxon>
        <taxon>Brassiceae</taxon>
        <taxon>Brassica</taxon>
    </lineage>
</organism>
<accession>A0A3P5YPE1</accession>
<feature type="signal peptide" evidence="1">
    <location>
        <begin position="1"/>
        <end position="17"/>
    </location>
</feature>
<feature type="chain" id="PRO_5018320329" evidence="1">
    <location>
        <begin position="18"/>
        <end position="41"/>
    </location>
</feature>
<proteinExistence type="predicted"/>